<feature type="transmembrane region" description="Helical" evidence="12">
    <location>
        <begin position="168"/>
        <end position="189"/>
    </location>
</feature>
<evidence type="ECO:0000256" key="9">
    <source>
        <dbReference type="ARBA" id="ARBA00022989"/>
    </source>
</evidence>
<feature type="transmembrane region" description="Helical" evidence="12">
    <location>
        <begin position="52"/>
        <end position="73"/>
    </location>
</feature>
<evidence type="ECO:0000256" key="7">
    <source>
        <dbReference type="ARBA" id="ARBA00022847"/>
    </source>
</evidence>
<dbReference type="Proteomes" id="UP000072520">
    <property type="component" value="Unassembled WGS sequence"/>
</dbReference>
<evidence type="ECO:0000256" key="4">
    <source>
        <dbReference type="ARBA" id="ARBA00022475"/>
    </source>
</evidence>
<dbReference type="InterPro" id="IPR053951">
    <property type="entry name" value="K_trans_N"/>
</dbReference>
<feature type="transmembrane region" description="Helical" evidence="12">
    <location>
        <begin position="12"/>
        <end position="32"/>
    </location>
</feature>
<dbReference type="GO" id="GO:0005886">
    <property type="term" value="C:plasma membrane"/>
    <property type="evidence" value="ECO:0007669"/>
    <property type="project" value="UniProtKB-SubCell"/>
</dbReference>
<dbReference type="Pfam" id="PF22776">
    <property type="entry name" value="K_trans_C"/>
    <property type="match status" value="1"/>
</dbReference>
<gene>
    <name evidence="15" type="primary">trkD</name>
    <name evidence="12" type="synonym">kup</name>
    <name evidence="15" type="ORF">RSA13_02155</name>
</gene>
<accession>A0AB34VL52</accession>
<feature type="domain" description="K+ potassium transporter integral membrane" evidence="13">
    <location>
        <begin position="13"/>
        <end position="462"/>
    </location>
</feature>
<feature type="transmembrane region" description="Helical" evidence="12">
    <location>
        <begin position="134"/>
        <end position="156"/>
    </location>
</feature>
<keyword evidence="7 12" id="KW-0769">Symport</keyword>
<feature type="domain" description="K+ potassium transporter C-terminal" evidence="14">
    <location>
        <begin position="475"/>
        <end position="621"/>
    </location>
</feature>
<dbReference type="RefSeq" id="WP_033741705.1">
    <property type="nucleotide sequence ID" value="NZ_JRWI01000005.1"/>
</dbReference>
<evidence type="ECO:0000256" key="6">
    <source>
        <dbReference type="ARBA" id="ARBA00022692"/>
    </source>
</evidence>
<dbReference type="HAMAP" id="MF_01522">
    <property type="entry name" value="Kup"/>
    <property type="match status" value="1"/>
</dbReference>
<proteinExistence type="inferred from homology"/>
<dbReference type="PANTHER" id="PTHR30540">
    <property type="entry name" value="OSMOTIC STRESS POTASSIUM TRANSPORTER"/>
    <property type="match status" value="1"/>
</dbReference>
<feature type="transmembrane region" description="Helical" evidence="12">
    <location>
        <begin position="245"/>
        <end position="267"/>
    </location>
</feature>
<evidence type="ECO:0000256" key="12">
    <source>
        <dbReference type="HAMAP-Rule" id="MF_01522"/>
    </source>
</evidence>
<keyword evidence="11 12" id="KW-0472">Membrane</keyword>
<sequence>MAQSEKQSLPAGMLAAAGIVFGDIGTSPLYTLKECLSILPSGAVTEEAVMGFLSLIFWGLMLIVTVKYVMFIMRADHDGEGGILTLMSLARQNVGATLSRVIVLAGLTGGAFFYGDGIITPAISVLSAVEGIEVVAPALDRYIVPLAVVILTLLFVIQKHGTERVSRVFGPIMLVWFITLAILGVHGILMNPHVLHALNPAFALKFLLNHEALSFAALGMVVLAVTGAEALYADMGHLGKTPIRLAWLIIALPALVLNYFGQGALVLASPAAIQNPFYILAPVWAQIPLIILSTLATVIAAQAIISGVYTLTHQAIRQGFLPPMRVIFTSATESGQIYIPVVNWLLFGAVTVVILAFRQSSALSSAYGIVVTGTMVLTACLAGIVAFKNWKWPLPVALVFLLCMLAIDVPLFISNLMKLLSGGWVPVLLAMTMLMLMLIWSGERSRLIRRLTDDPVRLKALISSLEASPPMRVGGTAIFLTRKEYEIPQALLHNLKHNRVLHERTVLLHIKTVDLPRVHNQKRIALRQLSPSFWQVTAEYGWHERPSMKDVLHLCGLEGFGCTLNEASFFTSHDTLVMKKRRGLAHARGAIFHFFQRNALRAHEQFMIPPNRVIELGGQKEF</sequence>
<keyword evidence="6 12" id="KW-0812">Transmembrane</keyword>
<dbReference type="InterPro" id="IPR003855">
    <property type="entry name" value="K+_transporter"/>
</dbReference>
<dbReference type="EMBL" id="LDSI01000002">
    <property type="protein sequence ID" value="KTT01250.1"/>
    <property type="molecule type" value="Genomic_DNA"/>
</dbReference>
<dbReference type="GO" id="GO:0015293">
    <property type="term" value="F:symporter activity"/>
    <property type="evidence" value="ECO:0007669"/>
    <property type="project" value="UniProtKB-UniRule"/>
</dbReference>
<dbReference type="InterPro" id="IPR023051">
    <property type="entry name" value="Kup"/>
</dbReference>
<feature type="transmembrane region" description="Helical" evidence="12">
    <location>
        <begin position="394"/>
        <end position="413"/>
    </location>
</feature>
<reference evidence="15 16" key="1">
    <citation type="journal article" date="2016" name="Front. Microbiol.">
        <title>Genomic Resource of Rice Seed Associated Bacteria.</title>
        <authorList>
            <person name="Midha S."/>
            <person name="Bansal K."/>
            <person name="Sharma S."/>
            <person name="Kumar N."/>
            <person name="Patil P.P."/>
            <person name="Chaudhry V."/>
            <person name="Patil P.B."/>
        </authorList>
    </citation>
    <scope>NUCLEOTIDE SEQUENCE [LARGE SCALE GENOMIC DNA]</scope>
    <source>
        <strain evidence="15 16">RSA13</strain>
    </source>
</reference>
<dbReference type="Pfam" id="PF02705">
    <property type="entry name" value="K_trans"/>
    <property type="match status" value="1"/>
</dbReference>
<feature type="transmembrane region" description="Helical" evidence="12">
    <location>
        <begin position="212"/>
        <end position="233"/>
    </location>
</feature>
<feature type="transmembrane region" description="Helical" evidence="12">
    <location>
        <begin position="419"/>
        <end position="440"/>
    </location>
</feature>
<comment type="function">
    <text evidence="12">Responsible for the low-affinity transport of potassium into the cell. Likely operates as a K(+):H(+) symporter.</text>
</comment>
<keyword evidence="5 12" id="KW-0633">Potassium transport</keyword>
<keyword evidence="8 12" id="KW-0630">Potassium</keyword>
<evidence type="ECO:0000256" key="3">
    <source>
        <dbReference type="ARBA" id="ARBA00022448"/>
    </source>
</evidence>
<evidence type="ECO:0000256" key="2">
    <source>
        <dbReference type="ARBA" id="ARBA00007019"/>
    </source>
</evidence>
<evidence type="ECO:0000259" key="14">
    <source>
        <dbReference type="Pfam" id="PF22776"/>
    </source>
</evidence>
<dbReference type="PANTHER" id="PTHR30540:SF79">
    <property type="entry name" value="LOW AFFINITY POTASSIUM TRANSPORT SYSTEM PROTEIN KUP"/>
    <property type="match status" value="1"/>
</dbReference>
<organism evidence="15 16">
    <name type="scientific">Pantoea stewartii</name>
    <dbReference type="NCBI Taxonomy" id="66269"/>
    <lineage>
        <taxon>Bacteria</taxon>
        <taxon>Pseudomonadati</taxon>
        <taxon>Pseudomonadota</taxon>
        <taxon>Gammaproteobacteria</taxon>
        <taxon>Enterobacterales</taxon>
        <taxon>Erwiniaceae</taxon>
        <taxon>Pantoea</taxon>
    </lineage>
</organism>
<keyword evidence="10 12" id="KW-0406">Ion transport</keyword>
<evidence type="ECO:0000313" key="15">
    <source>
        <dbReference type="EMBL" id="KTT01250.1"/>
    </source>
</evidence>
<evidence type="ECO:0000259" key="13">
    <source>
        <dbReference type="Pfam" id="PF02705"/>
    </source>
</evidence>
<dbReference type="AlphaFoldDB" id="A0AB34VL52"/>
<evidence type="ECO:0000313" key="16">
    <source>
        <dbReference type="Proteomes" id="UP000072520"/>
    </source>
</evidence>
<feature type="transmembrane region" description="Helical" evidence="12">
    <location>
        <begin position="337"/>
        <end position="357"/>
    </location>
</feature>
<keyword evidence="9 12" id="KW-1133">Transmembrane helix</keyword>
<dbReference type="InterPro" id="IPR053952">
    <property type="entry name" value="K_trans_C"/>
</dbReference>
<protein>
    <recommendedName>
        <fullName evidence="12">Low affinity potassium transport system protein Kup</fullName>
    </recommendedName>
    <alternativeName>
        <fullName evidence="12">Kup system potassium uptake protein</fullName>
    </alternativeName>
</protein>
<evidence type="ECO:0000256" key="5">
    <source>
        <dbReference type="ARBA" id="ARBA00022538"/>
    </source>
</evidence>
<feature type="transmembrane region" description="Helical" evidence="12">
    <location>
        <begin position="363"/>
        <end position="387"/>
    </location>
</feature>
<evidence type="ECO:0000256" key="1">
    <source>
        <dbReference type="ARBA" id="ARBA00004141"/>
    </source>
</evidence>
<evidence type="ECO:0000256" key="11">
    <source>
        <dbReference type="ARBA" id="ARBA00023136"/>
    </source>
</evidence>
<keyword evidence="3 12" id="KW-0813">Transport</keyword>
<evidence type="ECO:0000256" key="8">
    <source>
        <dbReference type="ARBA" id="ARBA00022958"/>
    </source>
</evidence>
<evidence type="ECO:0000256" key="10">
    <source>
        <dbReference type="ARBA" id="ARBA00023065"/>
    </source>
</evidence>
<feature type="transmembrane region" description="Helical" evidence="12">
    <location>
        <begin position="287"/>
        <end position="316"/>
    </location>
</feature>
<dbReference type="NCBIfam" id="NF008015">
    <property type="entry name" value="PRK10745.1"/>
    <property type="match status" value="1"/>
</dbReference>
<comment type="subcellular location">
    <subcellularLocation>
        <location evidence="12">Cell membrane</location>
        <topology evidence="12">Multi-pass membrane protein</topology>
    </subcellularLocation>
    <subcellularLocation>
        <location evidence="1">Membrane</location>
        <topology evidence="1">Multi-pass membrane protein</topology>
    </subcellularLocation>
</comment>
<feature type="transmembrane region" description="Helical" evidence="12">
    <location>
        <begin position="94"/>
        <end position="114"/>
    </location>
</feature>
<dbReference type="GO" id="GO:0015079">
    <property type="term" value="F:potassium ion transmembrane transporter activity"/>
    <property type="evidence" value="ECO:0007669"/>
    <property type="project" value="UniProtKB-UniRule"/>
</dbReference>
<comment type="catalytic activity">
    <reaction evidence="12">
        <text>K(+)(in) + H(+)(in) = K(+)(out) + H(+)(out)</text>
        <dbReference type="Rhea" id="RHEA:28490"/>
        <dbReference type="ChEBI" id="CHEBI:15378"/>
        <dbReference type="ChEBI" id="CHEBI:29103"/>
    </reaction>
</comment>
<name>A0AB34VL52_9GAMM</name>
<comment type="caution">
    <text evidence="15">The sequence shown here is derived from an EMBL/GenBank/DDBJ whole genome shotgun (WGS) entry which is preliminary data.</text>
</comment>
<keyword evidence="4 12" id="KW-1003">Cell membrane</keyword>
<comment type="similarity">
    <text evidence="2 12">Belongs to the HAK/KUP transporter (TC 2.A.72) family.</text>
</comment>